<evidence type="ECO:0000313" key="2">
    <source>
        <dbReference type="EMBL" id="CAD9304437.1"/>
    </source>
</evidence>
<dbReference type="AlphaFoldDB" id="A0A7S1YJN6"/>
<sequence length="169" mass="18386">MNHLDRPNDDGSGGFCPNKGGDWGSYPSLPGGGGFPNEYEEITPQCDGFLLDIKLFANLDHPTWDDPLFQLQNAGAQEEPLVYLGEGNQYGTFVDPYLVENGITNPQTLDFTDIPNPDPKPLQKISVSYEAMGVASKYVDMETGEMMGGGGLTEEEFESRASKIAKSVN</sequence>
<dbReference type="EMBL" id="HBGK01044726">
    <property type="protein sequence ID" value="CAD9304437.1"/>
    <property type="molecule type" value="Transcribed_RNA"/>
</dbReference>
<proteinExistence type="predicted"/>
<organism evidence="2">
    <name type="scientific">Grammatophora oceanica</name>
    <dbReference type="NCBI Taxonomy" id="210454"/>
    <lineage>
        <taxon>Eukaryota</taxon>
        <taxon>Sar</taxon>
        <taxon>Stramenopiles</taxon>
        <taxon>Ochrophyta</taxon>
        <taxon>Bacillariophyta</taxon>
        <taxon>Fragilariophyceae</taxon>
        <taxon>Fragilariophycidae</taxon>
        <taxon>Rhabdonematales</taxon>
        <taxon>Grammatophoraceae</taxon>
        <taxon>Grammatophora</taxon>
    </lineage>
</organism>
<protein>
    <submittedName>
        <fullName evidence="2">Uncharacterized protein</fullName>
    </submittedName>
</protein>
<accession>A0A7S1YJN6</accession>
<reference evidence="2" key="1">
    <citation type="submission" date="2021-01" db="EMBL/GenBank/DDBJ databases">
        <authorList>
            <person name="Corre E."/>
            <person name="Pelletier E."/>
            <person name="Niang G."/>
            <person name="Scheremetjew M."/>
            <person name="Finn R."/>
            <person name="Kale V."/>
            <person name="Holt S."/>
            <person name="Cochrane G."/>
            <person name="Meng A."/>
            <person name="Brown T."/>
            <person name="Cohen L."/>
        </authorList>
    </citation>
    <scope>NUCLEOTIDE SEQUENCE</scope>
    <source>
        <strain evidence="2">CCMP 410</strain>
    </source>
</reference>
<gene>
    <name evidence="2" type="ORF">GOCE00092_LOCUS23495</name>
</gene>
<name>A0A7S1YJN6_9STRA</name>
<feature type="region of interest" description="Disordered" evidence="1">
    <location>
        <begin position="147"/>
        <end position="169"/>
    </location>
</feature>
<evidence type="ECO:0000256" key="1">
    <source>
        <dbReference type="SAM" id="MobiDB-lite"/>
    </source>
</evidence>